<protein>
    <submittedName>
        <fullName evidence="1">Uncharacterized protein</fullName>
    </submittedName>
</protein>
<dbReference type="RefSeq" id="WP_149172247.1">
    <property type="nucleotide sequence ID" value="NZ_VTOY01000016.1"/>
</dbReference>
<dbReference type="Proteomes" id="UP000323646">
    <property type="component" value="Unassembled WGS sequence"/>
</dbReference>
<accession>A0A5D6VVF8</accession>
<evidence type="ECO:0000313" key="2">
    <source>
        <dbReference type="Proteomes" id="UP000323646"/>
    </source>
</evidence>
<evidence type="ECO:0000313" key="1">
    <source>
        <dbReference type="EMBL" id="TYZ20203.1"/>
    </source>
</evidence>
<dbReference type="EMBL" id="VTOY01000016">
    <property type="protein sequence ID" value="TYZ20203.1"/>
    <property type="molecule type" value="Genomic_DNA"/>
</dbReference>
<sequence length="241" mass="28656">MNALNPDLGMYVAEQTLIKRFKISDKERSKLWELADFCKLEPEDSKRYQTFLSLQRYKINMAVVDIVMMGLTQEMKDFVIAKYRDEKSFHRISMELFVCEATLHKWNKFILQSIATMSSYNLTEEDIYRPNVVRNMIHLLDMRINTFCKAEKLKYNQMWLDSLVDKRRRYRRLLETLMEVQGAFKTAAAEDKDYVRYQVINEKIRHHNENVSQIAGRCGVSLATVHKHLKSYFDVVQKYIA</sequence>
<dbReference type="AlphaFoldDB" id="A0A5D6VVF8"/>
<proteinExistence type="predicted"/>
<comment type="caution">
    <text evidence="1">The sequence shown here is derived from an EMBL/GenBank/DDBJ whole genome shotgun (WGS) entry which is preliminary data.</text>
</comment>
<reference evidence="1 2" key="1">
    <citation type="submission" date="2019-08" db="EMBL/GenBank/DDBJ databases">
        <title>Selenomonas sp. mPRGC5 and Selenomonas sp. mPRGC8 isolated from ruminal fluid of dairy goat (Capra hircus).</title>
        <authorList>
            <person name="Poothong S."/>
            <person name="Nuengjamnong C."/>
            <person name="Tanasupawat S."/>
        </authorList>
    </citation>
    <scope>NUCLEOTIDE SEQUENCE [LARGE SCALE GENOMIC DNA]</scope>
    <source>
        <strain evidence="2">mPRGC5</strain>
    </source>
</reference>
<gene>
    <name evidence="1" type="ORF">FZ040_12200</name>
</gene>
<name>A0A5D6VVF8_9FIRM</name>
<dbReference type="OrthoDB" id="2243822at2"/>
<keyword evidence="2" id="KW-1185">Reference proteome</keyword>
<organism evidence="1 2">
    <name type="scientific">Selenomonas ruminis</name>
    <dbReference type="NCBI Taxonomy" id="2593411"/>
    <lineage>
        <taxon>Bacteria</taxon>
        <taxon>Bacillati</taxon>
        <taxon>Bacillota</taxon>
        <taxon>Negativicutes</taxon>
        <taxon>Selenomonadales</taxon>
        <taxon>Selenomonadaceae</taxon>
        <taxon>Selenomonas</taxon>
    </lineage>
</organism>